<dbReference type="InterPro" id="IPR050541">
    <property type="entry name" value="LRR_TM_domain-containing"/>
</dbReference>
<protein>
    <submittedName>
        <fullName evidence="5">SLIT3</fullName>
    </submittedName>
</protein>
<reference evidence="5" key="1">
    <citation type="submission" date="2021-03" db="EMBL/GenBank/DDBJ databases">
        <authorList>
            <person name="Bekaert M."/>
        </authorList>
    </citation>
    <scope>NUCLEOTIDE SEQUENCE</scope>
</reference>
<dbReference type="Gene3D" id="3.80.10.10">
    <property type="entry name" value="Ribonuclease Inhibitor"/>
    <property type="match status" value="2"/>
</dbReference>
<dbReference type="InterPro" id="IPR032675">
    <property type="entry name" value="LRR_dom_sf"/>
</dbReference>
<keyword evidence="1" id="KW-0433">Leucine-rich repeat</keyword>
<dbReference type="GO" id="GO:0005886">
    <property type="term" value="C:plasma membrane"/>
    <property type="evidence" value="ECO:0007669"/>
    <property type="project" value="TreeGrafter"/>
</dbReference>
<dbReference type="SMART" id="SM00369">
    <property type="entry name" value="LRR_TYP"/>
    <property type="match status" value="4"/>
</dbReference>
<evidence type="ECO:0000256" key="2">
    <source>
        <dbReference type="ARBA" id="ARBA00022729"/>
    </source>
</evidence>
<keyword evidence="6" id="KW-1185">Reference proteome</keyword>
<feature type="domain" description="LRRCT" evidence="4">
    <location>
        <begin position="473"/>
        <end position="524"/>
    </location>
</feature>
<dbReference type="OrthoDB" id="6151426at2759"/>
<evidence type="ECO:0000259" key="4">
    <source>
        <dbReference type="SMART" id="SM00082"/>
    </source>
</evidence>
<proteinExistence type="predicted"/>
<dbReference type="Proteomes" id="UP000683360">
    <property type="component" value="Unassembled WGS sequence"/>
</dbReference>
<sequence>MFGNLTEVNSPELIPTFFNRPMSHHQYGRFLSFNTIPNIGCDQFEIKGNVLAVAISNSFMFKLCSNSFSDATIGIITLTNNSIEEIENDSFKRQFNTYFLDLRNNRLASLPYSDLRNNRLASLPYSIFDDLRGWLFLNIGYNRLERLHENIFKRLSSLETLILEHNKLLHISDSMLPENAIHFRFLNLNQNMFTDFPVSVLYVKNTEFSSVDLQNMNITFFNFSSFLNSVNLELLVRGLGLDRLENFYINDTKLKVQRRNINLMSCKVTGFIISELSQKEETSLLTLLKYFHFNLTNNPIGCFAVNLPFIKIMNSFKTLGFFTGNEYFFREWLCRYPQKYQGKPLLSMQPNDMFYEIFDVNCPIKCDCYRWYNKSINIVDCNGKGLTEIPDSVPEGIVDIWIDNNDVPVFEFRSYFRNVRQLFASNISLQQIKPSVFSRMKKMEVLKIDHNQLLYLPTDIENLNLKLISLDNNPLICDCHTVWLKTWILKNTNAVDNIKHITCQTGIETIETLIAVPDSDFICKRHT</sequence>
<keyword evidence="3" id="KW-0677">Repeat</keyword>
<evidence type="ECO:0000313" key="5">
    <source>
        <dbReference type="EMBL" id="CAG2189263.1"/>
    </source>
</evidence>
<dbReference type="InterPro" id="IPR003591">
    <property type="entry name" value="Leu-rich_rpt_typical-subtyp"/>
</dbReference>
<evidence type="ECO:0000313" key="6">
    <source>
        <dbReference type="Proteomes" id="UP000683360"/>
    </source>
</evidence>
<dbReference type="PANTHER" id="PTHR24369">
    <property type="entry name" value="ANTIGEN BSP, PUTATIVE-RELATED"/>
    <property type="match status" value="1"/>
</dbReference>
<gene>
    <name evidence="5" type="ORF">MEDL_4646</name>
</gene>
<accession>A0A8S3Q507</accession>
<dbReference type="SUPFAM" id="SSF52058">
    <property type="entry name" value="L domain-like"/>
    <property type="match status" value="1"/>
</dbReference>
<organism evidence="5 6">
    <name type="scientific">Mytilus edulis</name>
    <name type="common">Blue mussel</name>
    <dbReference type="NCBI Taxonomy" id="6550"/>
    <lineage>
        <taxon>Eukaryota</taxon>
        <taxon>Metazoa</taxon>
        <taxon>Spiralia</taxon>
        <taxon>Lophotrochozoa</taxon>
        <taxon>Mollusca</taxon>
        <taxon>Bivalvia</taxon>
        <taxon>Autobranchia</taxon>
        <taxon>Pteriomorphia</taxon>
        <taxon>Mytilida</taxon>
        <taxon>Mytiloidea</taxon>
        <taxon>Mytilidae</taxon>
        <taxon>Mytilinae</taxon>
        <taxon>Mytilus</taxon>
    </lineage>
</organism>
<dbReference type="Pfam" id="PF13855">
    <property type="entry name" value="LRR_8"/>
    <property type="match status" value="1"/>
</dbReference>
<dbReference type="InterPro" id="IPR001611">
    <property type="entry name" value="Leu-rich_rpt"/>
</dbReference>
<dbReference type="SMART" id="SM00082">
    <property type="entry name" value="LRRCT"/>
    <property type="match status" value="1"/>
</dbReference>
<dbReference type="AlphaFoldDB" id="A0A8S3Q507"/>
<comment type="caution">
    <text evidence="5">The sequence shown here is derived from an EMBL/GenBank/DDBJ whole genome shotgun (WGS) entry which is preliminary data.</text>
</comment>
<name>A0A8S3Q507_MYTED</name>
<dbReference type="InterPro" id="IPR000483">
    <property type="entry name" value="Cys-rich_flank_reg_C"/>
</dbReference>
<evidence type="ECO:0000256" key="3">
    <source>
        <dbReference type="ARBA" id="ARBA00022737"/>
    </source>
</evidence>
<dbReference type="EMBL" id="CAJPWZ010000288">
    <property type="protein sequence ID" value="CAG2189263.1"/>
    <property type="molecule type" value="Genomic_DNA"/>
</dbReference>
<dbReference type="PANTHER" id="PTHR24369:SF204">
    <property type="entry name" value="PROTEIN PHOSPHATASE 1 REGULATORY SUBUNIT 29-RELATED"/>
    <property type="match status" value="1"/>
</dbReference>
<evidence type="ECO:0000256" key="1">
    <source>
        <dbReference type="ARBA" id="ARBA00022614"/>
    </source>
</evidence>
<keyword evidence="2" id="KW-0732">Signal</keyword>